<evidence type="ECO:0000313" key="2">
    <source>
        <dbReference type="EMBL" id="KAF2171886.1"/>
    </source>
</evidence>
<name>A0A6A6D2M6_ZASCE</name>
<dbReference type="PROSITE" id="PS51257">
    <property type="entry name" value="PROKAR_LIPOPROTEIN"/>
    <property type="match status" value="1"/>
</dbReference>
<feature type="chain" id="PRO_5025619204" description="Secreted protein" evidence="1">
    <location>
        <begin position="29"/>
        <end position="120"/>
    </location>
</feature>
<proteinExistence type="predicted"/>
<dbReference type="GeneID" id="54564826"/>
<accession>A0A6A6D2M6</accession>
<organism evidence="2 3">
    <name type="scientific">Zasmidium cellare ATCC 36951</name>
    <dbReference type="NCBI Taxonomy" id="1080233"/>
    <lineage>
        <taxon>Eukaryota</taxon>
        <taxon>Fungi</taxon>
        <taxon>Dikarya</taxon>
        <taxon>Ascomycota</taxon>
        <taxon>Pezizomycotina</taxon>
        <taxon>Dothideomycetes</taxon>
        <taxon>Dothideomycetidae</taxon>
        <taxon>Mycosphaerellales</taxon>
        <taxon>Mycosphaerellaceae</taxon>
        <taxon>Zasmidium</taxon>
    </lineage>
</organism>
<dbReference type="EMBL" id="ML993582">
    <property type="protein sequence ID" value="KAF2171886.1"/>
    <property type="molecule type" value="Genomic_DNA"/>
</dbReference>
<gene>
    <name evidence="2" type="ORF">M409DRAFT_50503</name>
</gene>
<dbReference type="AlphaFoldDB" id="A0A6A6D2M6"/>
<keyword evidence="3" id="KW-1185">Reference proteome</keyword>
<evidence type="ECO:0008006" key="4">
    <source>
        <dbReference type="Google" id="ProtNLM"/>
    </source>
</evidence>
<evidence type="ECO:0000256" key="1">
    <source>
        <dbReference type="SAM" id="SignalP"/>
    </source>
</evidence>
<evidence type="ECO:0000313" key="3">
    <source>
        <dbReference type="Proteomes" id="UP000799537"/>
    </source>
</evidence>
<sequence>MTRSHRAGIGTAPGCLLLACCWRPNTTAMPGLCCSGGELAQCHHTACSIGAVPAEPAHLWKRRPPAPVCLRAMKSLPPACCIRACAPSTSLLLLLPPLACATSMHRNSQLCRRSIARVTR</sequence>
<keyword evidence="1" id="KW-0732">Signal</keyword>
<reference evidence="2" key="1">
    <citation type="journal article" date="2020" name="Stud. Mycol.">
        <title>101 Dothideomycetes genomes: a test case for predicting lifestyles and emergence of pathogens.</title>
        <authorList>
            <person name="Haridas S."/>
            <person name="Albert R."/>
            <person name="Binder M."/>
            <person name="Bloem J."/>
            <person name="Labutti K."/>
            <person name="Salamov A."/>
            <person name="Andreopoulos B."/>
            <person name="Baker S."/>
            <person name="Barry K."/>
            <person name="Bills G."/>
            <person name="Bluhm B."/>
            <person name="Cannon C."/>
            <person name="Castanera R."/>
            <person name="Culley D."/>
            <person name="Daum C."/>
            <person name="Ezra D."/>
            <person name="Gonzalez J."/>
            <person name="Henrissat B."/>
            <person name="Kuo A."/>
            <person name="Liang C."/>
            <person name="Lipzen A."/>
            <person name="Lutzoni F."/>
            <person name="Magnuson J."/>
            <person name="Mondo S."/>
            <person name="Nolan M."/>
            <person name="Ohm R."/>
            <person name="Pangilinan J."/>
            <person name="Park H.-J."/>
            <person name="Ramirez L."/>
            <person name="Alfaro M."/>
            <person name="Sun H."/>
            <person name="Tritt A."/>
            <person name="Yoshinaga Y."/>
            <person name="Zwiers L.-H."/>
            <person name="Turgeon B."/>
            <person name="Goodwin S."/>
            <person name="Spatafora J."/>
            <person name="Crous P."/>
            <person name="Grigoriev I."/>
        </authorList>
    </citation>
    <scope>NUCLEOTIDE SEQUENCE</scope>
    <source>
        <strain evidence="2">ATCC 36951</strain>
    </source>
</reference>
<feature type="signal peptide" evidence="1">
    <location>
        <begin position="1"/>
        <end position="28"/>
    </location>
</feature>
<protein>
    <recommendedName>
        <fullName evidence="4">Secreted protein</fullName>
    </recommendedName>
</protein>
<dbReference type="Proteomes" id="UP000799537">
    <property type="component" value="Unassembled WGS sequence"/>
</dbReference>
<dbReference type="RefSeq" id="XP_033672775.1">
    <property type="nucleotide sequence ID" value="XM_033811554.1"/>
</dbReference>